<dbReference type="OrthoDB" id="205211at2157"/>
<dbReference type="Proteomes" id="UP000184357">
    <property type="component" value="Unassembled WGS sequence"/>
</dbReference>
<protein>
    <submittedName>
        <fullName evidence="2">Uncharacterized protein</fullName>
    </submittedName>
</protein>
<dbReference type="RefSeq" id="WP_073306827.1">
    <property type="nucleotide sequence ID" value="NZ_FQWV01000001.1"/>
</dbReference>
<evidence type="ECO:0000256" key="1">
    <source>
        <dbReference type="SAM" id="Phobius"/>
    </source>
</evidence>
<feature type="transmembrane region" description="Helical" evidence="1">
    <location>
        <begin position="39"/>
        <end position="61"/>
    </location>
</feature>
<keyword evidence="1" id="KW-0812">Transmembrane</keyword>
<keyword evidence="3" id="KW-1185">Reference proteome</keyword>
<evidence type="ECO:0000313" key="2">
    <source>
        <dbReference type="EMBL" id="SHG52848.1"/>
    </source>
</evidence>
<name>A0A1M5KJF3_9EURY</name>
<reference evidence="2 3" key="1">
    <citation type="submission" date="2016-11" db="EMBL/GenBank/DDBJ databases">
        <authorList>
            <person name="Jaros S."/>
            <person name="Januszkiewicz K."/>
            <person name="Wedrychowicz H."/>
        </authorList>
    </citation>
    <scope>NUCLEOTIDE SEQUENCE [LARGE SCALE GENOMIC DNA]</scope>
    <source>
        <strain evidence="2 3">DSM 9297</strain>
    </source>
</reference>
<proteinExistence type="predicted"/>
<organism evidence="2 3">
    <name type="scientific">Halobaculum gomorrense</name>
    <dbReference type="NCBI Taxonomy" id="43928"/>
    <lineage>
        <taxon>Archaea</taxon>
        <taxon>Methanobacteriati</taxon>
        <taxon>Methanobacteriota</taxon>
        <taxon>Stenosarchaea group</taxon>
        <taxon>Halobacteria</taxon>
        <taxon>Halobacteriales</taxon>
        <taxon>Haloferacaceae</taxon>
        <taxon>Halobaculum</taxon>
    </lineage>
</organism>
<dbReference type="Pfam" id="PF26119">
    <property type="entry name" value="DUF8036"/>
    <property type="match status" value="1"/>
</dbReference>
<gene>
    <name evidence="2" type="ORF">SAMN05443636_0534</name>
</gene>
<dbReference type="EMBL" id="FQWV01000001">
    <property type="protein sequence ID" value="SHG52848.1"/>
    <property type="molecule type" value="Genomic_DNA"/>
</dbReference>
<feature type="transmembrane region" description="Helical" evidence="1">
    <location>
        <begin position="6"/>
        <end position="27"/>
    </location>
</feature>
<sequence length="102" mass="11045">MVTLWATVARVAAGVNLVLLAALLVVWGRNALRLRSSHALGLSTFALLLAAENAVALYYYLADPTLSAWFSSSVPPVAWRAMLTLHLLETVALVALVRVTWD</sequence>
<evidence type="ECO:0000313" key="3">
    <source>
        <dbReference type="Proteomes" id="UP000184357"/>
    </source>
</evidence>
<dbReference type="AlphaFoldDB" id="A0A1M5KJF3"/>
<keyword evidence="1" id="KW-1133">Transmembrane helix</keyword>
<accession>A0A1M5KJF3</accession>
<feature type="transmembrane region" description="Helical" evidence="1">
    <location>
        <begin position="81"/>
        <end position="101"/>
    </location>
</feature>
<keyword evidence="1" id="KW-0472">Membrane</keyword>
<dbReference type="InterPro" id="IPR058349">
    <property type="entry name" value="DUF8036"/>
</dbReference>